<organism evidence="2 3">
    <name type="scientific">Paludibacter jiangxiensis</name>
    <dbReference type="NCBI Taxonomy" id="681398"/>
    <lineage>
        <taxon>Bacteria</taxon>
        <taxon>Pseudomonadati</taxon>
        <taxon>Bacteroidota</taxon>
        <taxon>Bacteroidia</taxon>
        <taxon>Bacteroidales</taxon>
        <taxon>Paludibacteraceae</taxon>
        <taxon>Paludibacter</taxon>
    </lineage>
</organism>
<proteinExistence type="predicted"/>
<keyword evidence="1" id="KW-0472">Membrane</keyword>
<accession>A0A161LEG4</accession>
<comment type="caution">
    <text evidence="2">The sequence shown here is derived from an EMBL/GenBank/DDBJ whole genome shotgun (WGS) entry which is preliminary data.</text>
</comment>
<keyword evidence="3" id="KW-1185">Reference proteome</keyword>
<name>A0A161LEG4_9BACT</name>
<protein>
    <recommendedName>
        <fullName evidence="4">DUF5362 domain-containing protein</fullName>
    </recommendedName>
</protein>
<evidence type="ECO:0000313" key="2">
    <source>
        <dbReference type="EMBL" id="GAT62657.1"/>
    </source>
</evidence>
<feature type="transmembrane region" description="Helical" evidence="1">
    <location>
        <begin position="65"/>
        <end position="90"/>
    </location>
</feature>
<sequence length="151" mass="16523">MENMDSFGKQIALSHEVKEYLIVSSKWGKFLAIVGYVGIGLMALFALSLMAGFSAFSAYMHLPSASMGAVVGFVYLAIAAVYFFPTTYLYRFSAGIKKGIEQEDEYSVTDGFRNQKKLFKFMGIFTVVILSIYAVILVIAIPAVLVLNAAA</sequence>
<keyword evidence="1" id="KW-1133">Transmembrane helix</keyword>
<dbReference type="OrthoDB" id="1121797at2"/>
<feature type="transmembrane region" description="Helical" evidence="1">
    <location>
        <begin position="121"/>
        <end position="147"/>
    </location>
</feature>
<keyword evidence="1" id="KW-0812">Transmembrane</keyword>
<dbReference type="STRING" id="681398.PJIAN_2217"/>
<evidence type="ECO:0008006" key="4">
    <source>
        <dbReference type="Google" id="ProtNLM"/>
    </source>
</evidence>
<evidence type="ECO:0000313" key="3">
    <source>
        <dbReference type="Proteomes" id="UP000076586"/>
    </source>
</evidence>
<dbReference type="RefSeq" id="WP_068703139.1">
    <property type="nucleotide sequence ID" value="NZ_BDCR01000002.1"/>
</dbReference>
<feature type="transmembrane region" description="Helical" evidence="1">
    <location>
        <begin position="30"/>
        <end position="53"/>
    </location>
</feature>
<evidence type="ECO:0000256" key="1">
    <source>
        <dbReference type="SAM" id="Phobius"/>
    </source>
</evidence>
<dbReference type="AlphaFoldDB" id="A0A161LEG4"/>
<dbReference type="EMBL" id="BDCR01000002">
    <property type="protein sequence ID" value="GAT62657.1"/>
    <property type="molecule type" value="Genomic_DNA"/>
</dbReference>
<dbReference type="Proteomes" id="UP000076586">
    <property type="component" value="Unassembled WGS sequence"/>
</dbReference>
<gene>
    <name evidence="2" type="ORF">PJIAN_2217</name>
</gene>
<reference evidence="3" key="1">
    <citation type="submission" date="2016-04" db="EMBL/GenBank/DDBJ databases">
        <title>Draft genome sequence of Paludibacter jiangxiensis strain NM7.</title>
        <authorList>
            <person name="Qiu Y."/>
            <person name="Matsuura N."/>
            <person name="Ohashi A."/>
            <person name="Tourlousse M.D."/>
            <person name="Sekiguchi Y."/>
        </authorList>
    </citation>
    <scope>NUCLEOTIDE SEQUENCE [LARGE SCALE GENOMIC DNA]</scope>
    <source>
        <strain evidence="3">NM7</strain>
    </source>
</reference>
<reference evidence="3" key="2">
    <citation type="journal article" date="2017" name="Genome Announc.">
        <title>Draft genome sequence of Paludibacter jiangxiensis NM7(T), a propionate-producing fermentative bacterium.</title>
        <authorList>
            <person name="Qiu Y.-L."/>
            <person name="Tourlousse D.M."/>
            <person name="Matsuura N."/>
            <person name="Ohashi A."/>
            <person name="Sekiguchi Y."/>
        </authorList>
    </citation>
    <scope>NUCLEOTIDE SEQUENCE [LARGE SCALE GENOMIC DNA]</scope>
    <source>
        <strain evidence="3">NM7</strain>
    </source>
</reference>